<sequence>MPNSITQASKIVPVLDIQFENEVQFKTTESALRKICAGPNGRRLIQSIEDATTNDKRITIIVNESEEDSSGLSGAMTEEMKTDYHGNKDPNSYEHRHKVYEYSSNGIGAKPLVFYNPNHSILVDINGMPRSANISNLAFIGLAHELVHAYYMMIGRGFGTEPSTSAINDPEHYREEIRAVGMGEFENTSLSENGIRRDHGLPLRNAYFE</sequence>
<proteinExistence type="predicted"/>
<dbReference type="RefSeq" id="WP_166718791.1">
    <property type="nucleotide sequence ID" value="NZ_VWXC01000001.1"/>
</dbReference>
<evidence type="ECO:0000313" key="2">
    <source>
        <dbReference type="Proteomes" id="UP001515780"/>
    </source>
</evidence>
<name>A0ABX0RJU2_9GAMM</name>
<evidence type="ECO:0008006" key="3">
    <source>
        <dbReference type="Google" id="ProtNLM"/>
    </source>
</evidence>
<dbReference type="Pfam" id="PF14891">
    <property type="entry name" value="Peptidase_M91"/>
    <property type="match status" value="1"/>
</dbReference>
<dbReference type="InterPro" id="IPR028208">
    <property type="entry name" value="Effector_pro_NleD-like"/>
</dbReference>
<comment type="caution">
    <text evidence="1">The sequence shown here is derived from an EMBL/GenBank/DDBJ whole genome shotgun (WGS) entry which is preliminary data.</text>
</comment>
<reference evidence="1 2" key="1">
    <citation type="journal article" date="2019" name="bioRxiv">
        <title>Bacteria contribute to plant secondary compound degradation in a generalist herbivore system.</title>
        <authorList>
            <person name="Francoeur C.B."/>
            <person name="Khadempour L."/>
            <person name="Moreira-Soto R.D."/>
            <person name="Gotting K."/>
            <person name="Book A.J."/>
            <person name="Pinto-Tomas A.A."/>
            <person name="Keefover-Ring K."/>
            <person name="Currie C.R."/>
        </authorList>
    </citation>
    <scope>NUCLEOTIDE SEQUENCE [LARGE SCALE GENOMIC DNA]</scope>
    <source>
        <strain evidence="1">Al-1710</strain>
    </source>
</reference>
<dbReference type="Proteomes" id="UP001515780">
    <property type="component" value="Unassembled WGS sequence"/>
</dbReference>
<protein>
    <recommendedName>
        <fullName evidence="3">Effector protein</fullName>
    </recommendedName>
</protein>
<accession>A0ABX0RJU2</accession>
<evidence type="ECO:0000313" key="1">
    <source>
        <dbReference type="EMBL" id="NIG17374.1"/>
    </source>
</evidence>
<organism evidence="1 2">
    <name type="scientific">Candidatus Pantoea communis</name>
    <dbReference type="NCBI Taxonomy" id="2608354"/>
    <lineage>
        <taxon>Bacteria</taxon>
        <taxon>Pseudomonadati</taxon>
        <taxon>Pseudomonadota</taxon>
        <taxon>Gammaproteobacteria</taxon>
        <taxon>Enterobacterales</taxon>
        <taxon>Erwiniaceae</taxon>
        <taxon>Pantoea</taxon>
    </lineage>
</organism>
<gene>
    <name evidence="1" type="ORF">F3J37_01605</name>
</gene>
<keyword evidence="2" id="KW-1185">Reference proteome</keyword>
<dbReference type="EMBL" id="VWXC01000001">
    <property type="protein sequence ID" value="NIG17374.1"/>
    <property type="molecule type" value="Genomic_DNA"/>
</dbReference>